<proteinExistence type="inferred from homology"/>
<dbReference type="Pfam" id="PF00765">
    <property type="entry name" value="Autoind_synth"/>
    <property type="match status" value="1"/>
</dbReference>
<gene>
    <name evidence="6" type="ORF">SAMN06265221_1614</name>
</gene>
<dbReference type="EMBL" id="FXTK01000061">
    <property type="protein sequence ID" value="SMP00118.1"/>
    <property type="molecule type" value="Genomic_DNA"/>
</dbReference>
<keyword evidence="2" id="KW-0808">Transferase</keyword>
<organism evidence="6 7">
    <name type="scientific">Paracoccus laeviglucosivorans</name>
    <dbReference type="NCBI Taxonomy" id="1197861"/>
    <lineage>
        <taxon>Bacteria</taxon>
        <taxon>Pseudomonadati</taxon>
        <taxon>Pseudomonadota</taxon>
        <taxon>Alphaproteobacteria</taxon>
        <taxon>Rhodobacterales</taxon>
        <taxon>Paracoccaceae</taxon>
        <taxon>Paracoccus</taxon>
    </lineage>
</organism>
<evidence type="ECO:0000256" key="1">
    <source>
        <dbReference type="ARBA" id="ARBA00022654"/>
    </source>
</evidence>
<keyword evidence="7" id="KW-1185">Reference proteome</keyword>
<dbReference type="Gene3D" id="3.40.630.30">
    <property type="match status" value="1"/>
</dbReference>
<protein>
    <submittedName>
        <fullName evidence="6">Acyl homoserine lactone synthase</fullName>
    </submittedName>
</protein>
<reference evidence="6 7" key="1">
    <citation type="submission" date="2017-05" db="EMBL/GenBank/DDBJ databases">
        <authorList>
            <person name="Varghese N."/>
            <person name="Submissions S."/>
        </authorList>
    </citation>
    <scope>NUCLEOTIDE SEQUENCE [LARGE SCALE GENOMIC DNA]</scope>
    <source>
        <strain evidence="6 7">DSM 100094</strain>
    </source>
</reference>
<dbReference type="GO" id="GO:0007165">
    <property type="term" value="P:signal transduction"/>
    <property type="evidence" value="ECO:0007669"/>
    <property type="project" value="TreeGrafter"/>
</dbReference>
<dbReference type="PANTHER" id="PTHR39322:SF1">
    <property type="entry name" value="ISOVALERYL-HOMOSERINE LACTONE SYNTHASE"/>
    <property type="match status" value="1"/>
</dbReference>
<dbReference type="PANTHER" id="PTHR39322">
    <property type="entry name" value="ACYL-HOMOSERINE-LACTONE SYNTHASE"/>
    <property type="match status" value="1"/>
</dbReference>
<evidence type="ECO:0000256" key="3">
    <source>
        <dbReference type="ARBA" id="ARBA00022691"/>
    </source>
</evidence>
<dbReference type="GO" id="GO:0009372">
    <property type="term" value="P:quorum sensing"/>
    <property type="evidence" value="ECO:0007669"/>
    <property type="project" value="UniProtKB-UniRule"/>
</dbReference>
<dbReference type="InterPro" id="IPR016181">
    <property type="entry name" value="Acyl_CoA_acyltransferase"/>
</dbReference>
<dbReference type="GO" id="GO:0016740">
    <property type="term" value="F:transferase activity"/>
    <property type="evidence" value="ECO:0007669"/>
    <property type="project" value="UniProtKB-KW"/>
</dbReference>
<evidence type="ECO:0000256" key="5">
    <source>
        <dbReference type="PROSITE-ProRule" id="PRU00533"/>
    </source>
</evidence>
<name>A0A521FVF6_9RHOB</name>
<keyword evidence="4 5" id="KW-0071">Autoinducer synthesis</keyword>
<dbReference type="InterPro" id="IPR001690">
    <property type="entry name" value="Autoind_synthase"/>
</dbReference>
<dbReference type="AlphaFoldDB" id="A0A521FVF6"/>
<evidence type="ECO:0000313" key="6">
    <source>
        <dbReference type="EMBL" id="SMP00118.1"/>
    </source>
</evidence>
<dbReference type="OrthoDB" id="6169313at2"/>
<keyword evidence="1 5" id="KW-0673">Quorum sensing</keyword>
<keyword evidence="3" id="KW-0949">S-adenosyl-L-methionine</keyword>
<comment type="similarity">
    <text evidence="5">Belongs to the autoinducer synthase family.</text>
</comment>
<evidence type="ECO:0000256" key="2">
    <source>
        <dbReference type="ARBA" id="ARBA00022679"/>
    </source>
</evidence>
<dbReference type="Proteomes" id="UP000319014">
    <property type="component" value="Unassembled WGS sequence"/>
</dbReference>
<evidence type="ECO:0000256" key="4">
    <source>
        <dbReference type="ARBA" id="ARBA00022929"/>
    </source>
</evidence>
<evidence type="ECO:0000313" key="7">
    <source>
        <dbReference type="Proteomes" id="UP000319014"/>
    </source>
</evidence>
<dbReference type="SUPFAM" id="SSF55729">
    <property type="entry name" value="Acyl-CoA N-acyltransferases (Nat)"/>
    <property type="match status" value="1"/>
</dbReference>
<sequence length="227" mass="25393">MLNHAEPNTSQAVPRLSTGREVQISILRFPQDANRWNLVGAYLTLRRDVFIERKDWSLWQAEDLEFEQYDSFDTTYVIAHIGIEVVGGGRLRRADQRTGHGNYRYSYMIRDAVLGMLPGLPRELCFDPPPVDPSTWELTRFVNTAGAGIANAMLGAINDFLFASDAKSCLCLGSPAFLRMARRVGWQAREMGPVCGNKDGRFLVFDLSVVDPARLKDTGLGIDRPLG</sequence>
<accession>A0A521FVF6</accession>
<dbReference type="PROSITE" id="PS51187">
    <property type="entry name" value="AUTOINDUCER_SYNTH_2"/>
    <property type="match status" value="1"/>
</dbReference>